<dbReference type="AlphaFoldDB" id="A0A498LWG7"/>
<evidence type="ECO:0000313" key="1">
    <source>
        <dbReference type="EMBL" id="RXN09617.1"/>
    </source>
</evidence>
<accession>A0A498LWG7</accession>
<organism evidence="1 2">
    <name type="scientific">Labeo rohita</name>
    <name type="common">Indian major carp</name>
    <name type="synonym">Cyprinus rohita</name>
    <dbReference type="NCBI Taxonomy" id="84645"/>
    <lineage>
        <taxon>Eukaryota</taxon>
        <taxon>Metazoa</taxon>
        <taxon>Chordata</taxon>
        <taxon>Craniata</taxon>
        <taxon>Vertebrata</taxon>
        <taxon>Euteleostomi</taxon>
        <taxon>Actinopterygii</taxon>
        <taxon>Neopterygii</taxon>
        <taxon>Teleostei</taxon>
        <taxon>Ostariophysi</taxon>
        <taxon>Cypriniformes</taxon>
        <taxon>Cyprinidae</taxon>
        <taxon>Labeoninae</taxon>
        <taxon>Labeonini</taxon>
        <taxon>Labeo</taxon>
    </lineage>
</organism>
<dbReference type="EMBL" id="QBIY01013255">
    <property type="protein sequence ID" value="RXN09617.1"/>
    <property type="molecule type" value="Genomic_DNA"/>
</dbReference>
<comment type="caution">
    <text evidence="1">The sequence shown here is derived from an EMBL/GenBank/DDBJ whole genome shotgun (WGS) entry which is preliminary data.</text>
</comment>
<proteinExistence type="predicted"/>
<evidence type="ECO:0000313" key="2">
    <source>
        <dbReference type="Proteomes" id="UP000290572"/>
    </source>
</evidence>
<name>A0A498LWG7_LABRO</name>
<keyword evidence="2" id="KW-1185">Reference proteome</keyword>
<sequence>MNFLKGAADGQVDKVIDQAADVAKEKVGALIGGDKKKPGGAKDQKGAGGIGDVLSGAIGKGATDAAAKSAADQAMDIGKNLFK</sequence>
<dbReference type="Proteomes" id="UP000290572">
    <property type="component" value="Unassembled WGS sequence"/>
</dbReference>
<reference evidence="1 2" key="1">
    <citation type="submission" date="2018-03" db="EMBL/GenBank/DDBJ databases">
        <title>Draft genome sequence of Rohu Carp (Labeo rohita).</title>
        <authorList>
            <person name="Das P."/>
            <person name="Kushwaha B."/>
            <person name="Joshi C.G."/>
            <person name="Kumar D."/>
            <person name="Nagpure N.S."/>
            <person name="Sahoo L."/>
            <person name="Das S.P."/>
            <person name="Bit A."/>
            <person name="Patnaik S."/>
            <person name="Meher P.K."/>
            <person name="Jayasankar P."/>
            <person name="Koringa P.G."/>
            <person name="Patel N.V."/>
            <person name="Hinsu A.T."/>
            <person name="Kumar R."/>
            <person name="Pandey M."/>
            <person name="Agarwal S."/>
            <person name="Srivastava S."/>
            <person name="Singh M."/>
            <person name="Iquebal M.A."/>
            <person name="Jaiswal S."/>
            <person name="Angadi U.B."/>
            <person name="Kumar N."/>
            <person name="Raza M."/>
            <person name="Shah T.M."/>
            <person name="Rai A."/>
            <person name="Jena J.K."/>
        </authorList>
    </citation>
    <scope>NUCLEOTIDE SEQUENCE [LARGE SCALE GENOMIC DNA]</scope>
    <source>
        <strain evidence="1">DASCIFA01</strain>
        <tissue evidence="1">Testis</tissue>
    </source>
</reference>
<protein>
    <submittedName>
        <fullName evidence="1">Uncharacterized protein</fullName>
    </submittedName>
</protein>
<gene>
    <name evidence="1" type="ORF">ROHU_031284</name>
</gene>